<dbReference type="InterPro" id="IPR021243">
    <property type="entry name" value="DUF2804"/>
</dbReference>
<dbReference type="AlphaFoldDB" id="A0A3S4HMK6"/>
<protein>
    <submittedName>
        <fullName evidence="2">Protein of uncharacterized function (DUF2804)</fullName>
    </submittedName>
</protein>
<sequence length="355" mass="38994">MLNNCGGLPARTDWARLDGCRHHPSSRHADASSRPEQPHPPDGQAAFGVYQGIVPELSWRRLALAPMQRLFRRLHHKRWQYAALAHDDFLVAAAVVDVGWNGTAFAYLFDRRQGKVVAAASANGLPGIGTRVADRAFGDARFRLPGKRFAFERDGETLRLSVASRELSLEAEIDLCAMPPVLAVVAPANYLAHSTHKSGGLPARGEARCAAGRYDLSAAVASLDYSNGLLARETRWRWASAHGAGIGFNLQQGYMGSEENAVWLDGRLWRVGAVQFDYQAENPLAPWRIRSDNGMVDLVFTPEGARREDKNLIVAASRYVQPVGRFDGELTDPDSGARHPVRALAGVTEDHVSRW</sequence>
<accession>A0A3S4HMK6</accession>
<gene>
    <name evidence="2" type="ORF">NCTC9695_00715</name>
</gene>
<proteinExistence type="predicted"/>
<feature type="compositionally biased region" description="Basic and acidic residues" evidence="1">
    <location>
        <begin position="19"/>
        <end position="39"/>
    </location>
</feature>
<dbReference type="Pfam" id="PF10974">
    <property type="entry name" value="DUF2804"/>
    <property type="match status" value="1"/>
</dbReference>
<dbReference type="PANTHER" id="PTHR35868">
    <property type="entry name" value="DUF2804 DOMAIN-CONTAINING PROTEIN-RELATED"/>
    <property type="match status" value="1"/>
</dbReference>
<name>A0A3S4HMK6_CHRVL</name>
<dbReference type="PANTHER" id="PTHR35868:SF4">
    <property type="entry name" value="DUF2804 DOMAIN-CONTAINING PROTEIN"/>
    <property type="match status" value="1"/>
</dbReference>
<dbReference type="EMBL" id="LR134182">
    <property type="protein sequence ID" value="VEB40317.1"/>
    <property type="molecule type" value="Genomic_DNA"/>
</dbReference>
<feature type="region of interest" description="Disordered" evidence="1">
    <location>
        <begin position="19"/>
        <end position="45"/>
    </location>
</feature>
<evidence type="ECO:0000313" key="3">
    <source>
        <dbReference type="Proteomes" id="UP000275777"/>
    </source>
</evidence>
<dbReference type="Proteomes" id="UP000275777">
    <property type="component" value="Chromosome"/>
</dbReference>
<evidence type="ECO:0000313" key="2">
    <source>
        <dbReference type="EMBL" id="VEB40317.1"/>
    </source>
</evidence>
<evidence type="ECO:0000256" key="1">
    <source>
        <dbReference type="SAM" id="MobiDB-lite"/>
    </source>
</evidence>
<organism evidence="2 3">
    <name type="scientific">Chromobacterium violaceum</name>
    <dbReference type="NCBI Taxonomy" id="536"/>
    <lineage>
        <taxon>Bacteria</taxon>
        <taxon>Pseudomonadati</taxon>
        <taxon>Pseudomonadota</taxon>
        <taxon>Betaproteobacteria</taxon>
        <taxon>Neisseriales</taxon>
        <taxon>Chromobacteriaceae</taxon>
        <taxon>Chromobacterium</taxon>
    </lineage>
</organism>
<reference evidence="2 3" key="1">
    <citation type="submission" date="2018-12" db="EMBL/GenBank/DDBJ databases">
        <authorList>
            <consortium name="Pathogen Informatics"/>
        </authorList>
    </citation>
    <scope>NUCLEOTIDE SEQUENCE [LARGE SCALE GENOMIC DNA]</scope>
    <source>
        <strain evidence="2 3">NCTC9695</strain>
    </source>
</reference>